<feature type="compositionally biased region" description="Low complexity" evidence="1">
    <location>
        <begin position="66"/>
        <end position="76"/>
    </location>
</feature>
<protein>
    <submittedName>
        <fullName evidence="2">Uncharacterized protein</fullName>
    </submittedName>
</protein>
<proteinExistence type="predicted"/>
<feature type="compositionally biased region" description="Gly residues" evidence="1">
    <location>
        <begin position="77"/>
        <end position="86"/>
    </location>
</feature>
<evidence type="ECO:0000256" key="1">
    <source>
        <dbReference type="SAM" id="MobiDB-lite"/>
    </source>
</evidence>
<organism evidence="2 3">
    <name type="scientific">Lineolata rhizophorae</name>
    <dbReference type="NCBI Taxonomy" id="578093"/>
    <lineage>
        <taxon>Eukaryota</taxon>
        <taxon>Fungi</taxon>
        <taxon>Dikarya</taxon>
        <taxon>Ascomycota</taxon>
        <taxon>Pezizomycotina</taxon>
        <taxon>Dothideomycetes</taxon>
        <taxon>Dothideomycetes incertae sedis</taxon>
        <taxon>Lineolatales</taxon>
        <taxon>Lineolataceae</taxon>
        <taxon>Lineolata</taxon>
    </lineage>
</organism>
<name>A0A6A6NVT6_9PEZI</name>
<feature type="region of interest" description="Disordered" evidence="1">
    <location>
        <begin position="50"/>
        <end position="154"/>
    </location>
</feature>
<dbReference type="Proteomes" id="UP000799766">
    <property type="component" value="Unassembled WGS sequence"/>
</dbReference>
<dbReference type="EMBL" id="MU001686">
    <property type="protein sequence ID" value="KAF2455614.1"/>
    <property type="molecule type" value="Genomic_DNA"/>
</dbReference>
<keyword evidence="3" id="KW-1185">Reference proteome</keyword>
<reference evidence="2" key="1">
    <citation type="journal article" date="2020" name="Stud. Mycol.">
        <title>101 Dothideomycetes genomes: a test case for predicting lifestyles and emergence of pathogens.</title>
        <authorList>
            <person name="Haridas S."/>
            <person name="Albert R."/>
            <person name="Binder M."/>
            <person name="Bloem J."/>
            <person name="Labutti K."/>
            <person name="Salamov A."/>
            <person name="Andreopoulos B."/>
            <person name="Baker S."/>
            <person name="Barry K."/>
            <person name="Bills G."/>
            <person name="Bluhm B."/>
            <person name="Cannon C."/>
            <person name="Castanera R."/>
            <person name="Culley D."/>
            <person name="Daum C."/>
            <person name="Ezra D."/>
            <person name="Gonzalez J."/>
            <person name="Henrissat B."/>
            <person name="Kuo A."/>
            <person name="Liang C."/>
            <person name="Lipzen A."/>
            <person name="Lutzoni F."/>
            <person name="Magnuson J."/>
            <person name="Mondo S."/>
            <person name="Nolan M."/>
            <person name="Ohm R."/>
            <person name="Pangilinan J."/>
            <person name="Park H.-J."/>
            <person name="Ramirez L."/>
            <person name="Alfaro M."/>
            <person name="Sun H."/>
            <person name="Tritt A."/>
            <person name="Yoshinaga Y."/>
            <person name="Zwiers L.-H."/>
            <person name="Turgeon B."/>
            <person name="Goodwin S."/>
            <person name="Spatafora J."/>
            <person name="Crous P."/>
            <person name="Grigoriev I."/>
        </authorList>
    </citation>
    <scope>NUCLEOTIDE SEQUENCE</scope>
    <source>
        <strain evidence="2">ATCC 16933</strain>
    </source>
</reference>
<sequence length="154" mass="16020">MPPKTQIDFSTRAQIIALKAHGVATSTLVDWTGLGQTTIDRMYRTAMARGFDPKAEKPVLRDAHITGAEAGGTTTPNGGGGGGSGSETGRDMPPVTPKKRKRTPTKTPTKKDMQPSVGSSGLSGGDGPDNGVQNPEQGYQATAVEEYVPDVPAQ</sequence>
<accession>A0A6A6NVT6</accession>
<gene>
    <name evidence="2" type="ORF">BDY21DRAFT_373236</name>
</gene>
<dbReference type="AlphaFoldDB" id="A0A6A6NVT6"/>
<evidence type="ECO:0000313" key="3">
    <source>
        <dbReference type="Proteomes" id="UP000799766"/>
    </source>
</evidence>
<evidence type="ECO:0000313" key="2">
    <source>
        <dbReference type="EMBL" id="KAF2455614.1"/>
    </source>
</evidence>
<feature type="compositionally biased region" description="Basic and acidic residues" evidence="1">
    <location>
        <begin position="51"/>
        <end position="64"/>
    </location>
</feature>
<dbReference type="OrthoDB" id="5415741at2759"/>